<dbReference type="Pfam" id="PF05610">
    <property type="entry name" value="DUF779"/>
    <property type="match status" value="1"/>
</dbReference>
<name>A0A143HFM7_9BACL</name>
<organism evidence="1 2">
    <name type="scientific">Rummeliibacillus stabekisii</name>
    <dbReference type="NCBI Taxonomy" id="241244"/>
    <lineage>
        <taxon>Bacteria</taxon>
        <taxon>Bacillati</taxon>
        <taxon>Bacillota</taxon>
        <taxon>Bacilli</taxon>
        <taxon>Bacillales</taxon>
        <taxon>Caryophanaceae</taxon>
        <taxon>Rummeliibacillus</taxon>
    </lineage>
</organism>
<dbReference type="STRING" id="241244.ATY39_14575"/>
<dbReference type="PIRSF" id="PIRSF009151">
    <property type="entry name" value="DUF779"/>
    <property type="match status" value="1"/>
</dbReference>
<protein>
    <submittedName>
        <fullName evidence="1">Acetaldehyde dehydrogenase</fullName>
    </submittedName>
</protein>
<sequence>MTECIQATDKALEFINYMKSLHGPILIFQSSGCCDGSAPMCYKEEDFRVGEQDLLLGKVGDVPFYIHKSHYEYMKHTQLILDVKPGRGASFSLDSIEKEHFVIESRVFE</sequence>
<keyword evidence="2" id="KW-1185">Reference proteome</keyword>
<proteinExistence type="predicted"/>
<dbReference type="AlphaFoldDB" id="A0A143HFM7"/>
<accession>A0A143HFM7</accession>
<evidence type="ECO:0000313" key="2">
    <source>
        <dbReference type="Proteomes" id="UP000076021"/>
    </source>
</evidence>
<dbReference type="OrthoDB" id="3725739at2"/>
<dbReference type="Proteomes" id="UP000076021">
    <property type="component" value="Chromosome"/>
</dbReference>
<dbReference type="KEGG" id="rst:ATY39_14575"/>
<reference evidence="2" key="2">
    <citation type="submission" date="2016-03" db="EMBL/GenBank/DDBJ databases">
        <authorList>
            <person name="Ploux O."/>
        </authorList>
    </citation>
    <scope>NUCLEOTIDE SEQUENCE [LARGE SCALE GENOMIC DNA]</scope>
    <source>
        <strain evidence="2">PP9</strain>
    </source>
</reference>
<gene>
    <name evidence="1" type="ORF">ATY39_14575</name>
</gene>
<dbReference type="EMBL" id="CP014806">
    <property type="protein sequence ID" value="AMX00533.1"/>
    <property type="molecule type" value="Genomic_DNA"/>
</dbReference>
<evidence type="ECO:0000313" key="1">
    <source>
        <dbReference type="EMBL" id="AMX00533.1"/>
    </source>
</evidence>
<dbReference type="InterPro" id="IPR008497">
    <property type="entry name" value="DUF779"/>
</dbReference>
<dbReference type="RefSeq" id="WP_066790999.1">
    <property type="nucleotide sequence ID" value="NZ_CP014806.1"/>
</dbReference>
<reference evidence="1 2" key="1">
    <citation type="journal article" date="2016" name="Genome Announc.">
        <title>Whole-Genome Sequence of Rummeliibacillus stabekisii Strain PP9 Isolated from Antarctic Soil.</title>
        <authorList>
            <person name="da Mota F.F."/>
            <person name="Vollu R.E."/>
            <person name="Jurelevicius D."/>
            <person name="Seldin L."/>
        </authorList>
    </citation>
    <scope>NUCLEOTIDE SEQUENCE [LARGE SCALE GENOMIC DNA]</scope>
    <source>
        <strain evidence="1 2">PP9</strain>
    </source>
</reference>